<evidence type="ECO:0000313" key="8">
    <source>
        <dbReference type="Proteomes" id="UP000199306"/>
    </source>
</evidence>
<keyword evidence="5 6" id="KW-0472">Membrane</keyword>
<dbReference type="GO" id="GO:0005886">
    <property type="term" value="C:plasma membrane"/>
    <property type="evidence" value="ECO:0007669"/>
    <property type="project" value="UniProtKB-SubCell"/>
</dbReference>
<dbReference type="InterPro" id="IPR050833">
    <property type="entry name" value="Poly_Biosynth_Transport"/>
</dbReference>
<keyword evidence="8" id="KW-1185">Reference proteome</keyword>
<reference evidence="7 8" key="1">
    <citation type="submission" date="2016-10" db="EMBL/GenBank/DDBJ databases">
        <authorList>
            <person name="de Groot N.N."/>
        </authorList>
    </citation>
    <scope>NUCLEOTIDE SEQUENCE [LARGE SCALE GENOMIC DNA]</scope>
    <source>
        <strain evidence="8">E92,LMG 26720,CCM 7988</strain>
    </source>
</reference>
<feature type="transmembrane region" description="Helical" evidence="6">
    <location>
        <begin position="309"/>
        <end position="327"/>
    </location>
</feature>
<feature type="transmembrane region" description="Helical" evidence="6">
    <location>
        <begin position="123"/>
        <end position="138"/>
    </location>
</feature>
<feature type="transmembrane region" description="Helical" evidence="6">
    <location>
        <begin position="81"/>
        <end position="103"/>
    </location>
</feature>
<protein>
    <submittedName>
        <fullName evidence="7">Membrane protein involved in the export of O-antigen and teichoic acid</fullName>
    </submittedName>
</protein>
<dbReference type="Proteomes" id="UP000199306">
    <property type="component" value="Unassembled WGS sequence"/>
</dbReference>
<dbReference type="AlphaFoldDB" id="A0A1I5UCS7"/>
<evidence type="ECO:0000256" key="5">
    <source>
        <dbReference type="ARBA" id="ARBA00023136"/>
    </source>
</evidence>
<proteinExistence type="predicted"/>
<evidence type="ECO:0000256" key="2">
    <source>
        <dbReference type="ARBA" id="ARBA00022475"/>
    </source>
</evidence>
<gene>
    <name evidence="7" type="ORF">SAMN04515674_107112</name>
</gene>
<feature type="transmembrane region" description="Helical" evidence="6">
    <location>
        <begin position="158"/>
        <end position="176"/>
    </location>
</feature>
<keyword evidence="2" id="KW-1003">Cell membrane</keyword>
<comment type="subcellular location">
    <subcellularLocation>
        <location evidence="1">Cell membrane</location>
        <topology evidence="1">Multi-pass membrane protein</topology>
    </subcellularLocation>
</comment>
<evidence type="ECO:0000313" key="7">
    <source>
        <dbReference type="EMBL" id="SFP93075.1"/>
    </source>
</evidence>
<sequence length="503" mass="56601">MGIIVKQTIKSSIYAYLGVALGFFTTSWLMPHSMTTEENGLVRLLWSITVLLVQFSNLGFNTAGIRYFPHFRDEKNSNNGFLFLSCMISLIGFVICMGLFSIYKPFIYKLLNAEPSGILEENLYSIIPLTLFTLYFNVFDNYAKSLYNATTGTFWKEFGQRIFIAISIIIFLLKLVNFQVFIILWQIAICLPTLVMIGKVWYDGNLNLKPQLNFLTPQLIRGIASLSALTFLSGFTTQIVKYIDQIQITAHKGLSENGIYATVMMFGSVISMPSQQLARISGTVIADAWRNNDLDNILKVYQKSCINQLLIGGLVFIGIIANLHNVFAILPPEYATGKWVIIIIGIGQIFDMFTGVNGIILSTSKYYYFDSIFMILLIFGTWQLNEALIPEYGITGSAIATALSILAFNSFRTFFVWYKFGMQPFSLHNLYILIIMAAVYFLSMLLPVVPGFAGIPGFLIDTPIRSALITGVFIFTVYTLKISPEINTLLDSSIKKILQLLKR</sequence>
<keyword evidence="4 6" id="KW-1133">Transmembrane helix</keyword>
<dbReference type="EMBL" id="FOXH01000007">
    <property type="protein sequence ID" value="SFP93075.1"/>
    <property type="molecule type" value="Genomic_DNA"/>
</dbReference>
<organism evidence="7 8">
    <name type="scientific">Pseudarcicella hirudinis</name>
    <dbReference type="NCBI Taxonomy" id="1079859"/>
    <lineage>
        <taxon>Bacteria</taxon>
        <taxon>Pseudomonadati</taxon>
        <taxon>Bacteroidota</taxon>
        <taxon>Cytophagia</taxon>
        <taxon>Cytophagales</taxon>
        <taxon>Flectobacillaceae</taxon>
        <taxon>Pseudarcicella</taxon>
    </lineage>
</organism>
<evidence type="ECO:0000256" key="6">
    <source>
        <dbReference type="SAM" id="Phobius"/>
    </source>
</evidence>
<dbReference type="OrthoDB" id="88014at2"/>
<evidence type="ECO:0000256" key="3">
    <source>
        <dbReference type="ARBA" id="ARBA00022692"/>
    </source>
</evidence>
<keyword evidence="3 6" id="KW-0812">Transmembrane</keyword>
<dbReference type="PANTHER" id="PTHR30250">
    <property type="entry name" value="PST FAMILY PREDICTED COLANIC ACID TRANSPORTER"/>
    <property type="match status" value="1"/>
</dbReference>
<feature type="transmembrane region" description="Helical" evidence="6">
    <location>
        <begin position="396"/>
        <end position="418"/>
    </location>
</feature>
<feature type="transmembrane region" description="Helical" evidence="6">
    <location>
        <begin position="41"/>
        <end position="60"/>
    </location>
</feature>
<feature type="transmembrane region" description="Helical" evidence="6">
    <location>
        <begin position="367"/>
        <end position="384"/>
    </location>
</feature>
<accession>A0A1I5UCS7</accession>
<dbReference type="Pfam" id="PF01943">
    <property type="entry name" value="Polysacc_synt"/>
    <property type="match status" value="1"/>
</dbReference>
<dbReference type="PANTHER" id="PTHR30250:SF11">
    <property type="entry name" value="O-ANTIGEN TRANSPORTER-RELATED"/>
    <property type="match status" value="1"/>
</dbReference>
<evidence type="ECO:0000256" key="1">
    <source>
        <dbReference type="ARBA" id="ARBA00004651"/>
    </source>
</evidence>
<dbReference type="InterPro" id="IPR002797">
    <property type="entry name" value="Polysacc_synth"/>
</dbReference>
<feature type="transmembrane region" description="Helical" evidence="6">
    <location>
        <begin position="430"/>
        <end position="450"/>
    </location>
</feature>
<dbReference type="RefSeq" id="WP_092017743.1">
    <property type="nucleotide sequence ID" value="NZ_FOXH01000007.1"/>
</dbReference>
<dbReference type="STRING" id="1079859.SAMN04515674_107112"/>
<name>A0A1I5UCS7_9BACT</name>
<evidence type="ECO:0000256" key="4">
    <source>
        <dbReference type="ARBA" id="ARBA00022989"/>
    </source>
</evidence>
<feature type="transmembrane region" description="Helical" evidence="6">
    <location>
        <begin position="339"/>
        <end position="360"/>
    </location>
</feature>
<feature type="transmembrane region" description="Helical" evidence="6">
    <location>
        <begin position="12"/>
        <end position="29"/>
    </location>
</feature>
<feature type="transmembrane region" description="Helical" evidence="6">
    <location>
        <begin position="462"/>
        <end position="480"/>
    </location>
</feature>